<sequence>MFYVSKEFTFDAAHNLVKYHGKCENLHGHTYKLVVTVAGEKNEEGMVIDFLELKKIVQENVLNILDHAYINKIIKQPSAENIAEWIWEKLSKKLSSDRFFLYEIKLYETPTSYVTLRKDDKHV</sequence>
<feature type="active site" description="Charge relay system" evidence="9">
    <location>
        <position position="67"/>
    </location>
</feature>
<dbReference type="AlphaFoldDB" id="A0A1M5U6U4"/>
<evidence type="ECO:0000256" key="1">
    <source>
        <dbReference type="ARBA" id="ARBA00005061"/>
    </source>
</evidence>
<evidence type="ECO:0000313" key="12">
    <source>
        <dbReference type="Proteomes" id="UP000242592"/>
    </source>
</evidence>
<organism evidence="11 12">
    <name type="scientific">Thermosipho atlanticus DSM 15807</name>
    <dbReference type="NCBI Taxonomy" id="1123380"/>
    <lineage>
        <taxon>Bacteria</taxon>
        <taxon>Thermotogati</taxon>
        <taxon>Thermotogota</taxon>
        <taxon>Thermotogae</taxon>
        <taxon>Thermotogales</taxon>
        <taxon>Fervidobacteriaceae</taxon>
        <taxon>Thermosipho</taxon>
    </lineage>
</organism>
<dbReference type="GO" id="GO:0008616">
    <property type="term" value="P:tRNA queuosine(34) biosynthetic process"/>
    <property type="evidence" value="ECO:0007669"/>
    <property type="project" value="UniProtKB-KW"/>
</dbReference>
<keyword evidence="4 8" id="KW-0479">Metal-binding</keyword>
<evidence type="ECO:0000256" key="9">
    <source>
        <dbReference type="PIRSR" id="PIRSR006113-1"/>
    </source>
</evidence>
<evidence type="ECO:0000256" key="10">
    <source>
        <dbReference type="PIRSR" id="PIRSR006113-2"/>
    </source>
</evidence>
<accession>A0A1M5U6U4</accession>
<evidence type="ECO:0000256" key="6">
    <source>
        <dbReference type="ARBA" id="ARBA00023239"/>
    </source>
</evidence>
<dbReference type="PIRSF" id="PIRSF006113">
    <property type="entry name" value="PTP_synth"/>
    <property type="match status" value="1"/>
</dbReference>
<evidence type="ECO:0000256" key="7">
    <source>
        <dbReference type="ARBA" id="ARBA00048807"/>
    </source>
</evidence>
<dbReference type="PANTHER" id="PTHR12589:SF7">
    <property type="entry name" value="6-PYRUVOYL TETRAHYDROBIOPTERIN SYNTHASE"/>
    <property type="match status" value="1"/>
</dbReference>
<name>A0A1M5U6U4_9BACT</name>
<feature type="binding site" evidence="10">
    <location>
        <position position="14"/>
    </location>
    <ligand>
        <name>Zn(2+)</name>
        <dbReference type="ChEBI" id="CHEBI:29105"/>
    </ligand>
</feature>
<evidence type="ECO:0000256" key="8">
    <source>
        <dbReference type="PIRNR" id="PIRNR006113"/>
    </source>
</evidence>
<dbReference type="Pfam" id="PF01242">
    <property type="entry name" value="PTPS"/>
    <property type="match status" value="1"/>
</dbReference>
<evidence type="ECO:0000256" key="4">
    <source>
        <dbReference type="ARBA" id="ARBA00022723"/>
    </source>
</evidence>
<comment type="pathway">
    <text evidence="1 8">Purine metabolism; 7-cyano-7-deazaguanine biosynthesis.</text>
</comment>
<dbReference type="Proteomes" id="UP000242592">
    <property type="component" value="Unassembled WGS sequence"/>
</dbReference>
<feature type="binding site" evidence="10">
    <location>
        <position position="29"/>
    </location>
    <ligand>
        <name>Zn(2+)</name>
        <dbReference type="ChEBI" id="CHEBI:29105"/>
    </ligand>
</feature>
<dbReference type="InterPro" id="IPR038418">
    <property type="entry name" value="6-PTP_synth/QueD_sf"/>
</dbReference>
<dbReference type="NCBIfam" id="TIGR03367">
    <property type="entry name" value="queuosine_QueD"/>
    <property type="match status" value="1"/>
</dbReference>
<dbReference type="OrthoDB" id="9804698at2"/>
<feature type="binding site" evidence="10">
    <location>
        <position position="27"/>
    </location>
    <ligand>
        <name>Zn(2+)</name>
        <dbReference type="ChEBI" id="CHEBI:29105"/>
    </ligand>
</feature>
<dbReference type="EMBL" id="FQXN01000008">
    <property type="protein sequence ID" value="SHH58566.1"/>
    <property type="molecule type" value="Genomic_DNA"/>
</dbReference>
<dbReference type="Gene3D" id="3.30.479.10">
    <property type="entry name" value="6-pyruvoyl tetrahydropterin synthase/QueD"/>
    <property type="match status" value="1"/>
</dbReference>
<proteinExistence type="inferred from homology"/>
<comment type="cofactor">
    <cofactor evidence="8 10">
        <name>Zn(2+)</name>
        <dbReference type="ChEBI" id="CHEBI:29105"/>
    </cofactor>
    <text evidence="8 10">Binds 1 zinc ion per subunit.</text>
</comment>
<evidence type="ECO:0000256" key="2">
    <source>
        <dbReference type="ARBA" id="ARBA00008900"/>
    </source>
</evidence>
<dbReference type="UniPathway" id="UPA00391"/>
<protein>
    <recommendedName>
        <fullName evidence="3 8">6-carboxy-5,6,7,8-tetrahydropterin synthase</fullName>
        <ecNumber evidence="8">4.-.-.-</ecNumber>
    </recommendedName>
</protein>
<feature type="active site" description="Proton acceptor" evidence="9">
    <location>
        <position position="23"/>
    </location>
</feature>
<comment type="catalytic activity">
    <reaction evidence="7 8">
        <text>7,8-dihydroneopterin 3'-triphosphate + H2O = 6-carboxy-5,6,7,8-tetrahydropterin + triphosphate + acetaldehyde + 2 H(+)</text>
        <dbReference type="Rhea" id="RHEA:27966"/>
        <dbReference type="ChEBI" id="CHEBI:15343"/>
        <dbReference type="ChEBI" id="CHEBI:15377"/>
        <dbReference type="ChEBI" id="CHEBI:15378"/>
        <dbReference type="ChEBI" id="CHEBI:18036"/>
        <dbReference type="ChEBI" id="CHEBI:58462"/>
        <dbReference type="ChEBI" id="CHEBI:61032"/>
        <dbReference type="EC" id="4.1.2.50"/>
    </reaction>
</comment>
<keyword evidence="6 8" id="KW-0456">Lyase</keyword>
<keyword evidence="8" id="KW-0671">Queuosine biosynthesis</keyword>
<comment type="similarity">
    <text evidence="2 8">Belongs to the PTPS family. QueD subfamily.</text>
</comment>
<dbReference type="STRING" id="1123380.SAMN02745199_1650"/>
<keyword evidence="5 8" id="KW-0862">Zinc</keyword>
<evidence type="ECO:0000313" key="11">
    <source>
        <dbReference type="EMBL" id="SHH58566.1"/>
    </source>
</evidence>
<evidence type="ECO:0000256" key="3">
    <source>
        <dbReference type="ARBA" id="ARBA00018141"/>
    </source>
</evidence>
<dbReference type="InterPro" id="IPR007115">
    <property type="entry name" value="6-PTP_synth/QueD"/>
</dbReference>
<reference evidence="12" key="1">
    <citation type="submission" date="2016-11" db="EMBL/GenBank/DDBJ databases">
        <authorList>
            <person name="Varghese N."/>
            <person name="Submissions S."/>
        </authorList>
    </citation>
    <scope>NUCLEOTIDE SEQUENCE [LARGE SCALE GENOMIC DNA]</scope>
    <source>
        <strain evidence="12">DSM 15807</strain>
    </source>
</reference>
<dbReference type="PANTHER" id="PTHR12589">
    <property type="entry name" value="PYRUVOYL TETRAHYDROBIOPTERIN SYNTHASE"/>
    <property type="match status" value="1"/>
</dbReference>
<feature type="active site" description="Charge relay system" evidence="9">
    <location>
        <position position="108"/>
    </location>
</feature>
<dbReference type="GO" id="GO:0070497">
    <property type="term" value="F:6-carboxytetrahydropterin synthase activity"/>
    <property type="evidence" value="ECO:0007669"/>
    <property type="project" value="UniProtKB-EC"/>
</dbReference>
<dbReference type="SUPFAM" id="SSF55620">
    <property type="entry name" value="Tetrahydrobiopterin biosynthesis enzymes-like"/>
    <property type="match status" value="1"/>
</dbReference>
<dbReference type="GO" id="GO:0046872">
    <property type="term" value="F:metal ion binding"/>
    <property type="evidence" value="ECO:0007669"/>
    <property type="project" value="UniProtKB-KW"/>
</dbReference>
<evidence type="ECO:0000256" key="5">
    <source>
        <dbReference type="ARBA" id="ARBA00022833"/>
    </source>
</evidence>
<gene>
    <name evidence="11" type="ORF">SAMN02745199_1650</name>
</gene>
<dbReference type="RefSeq" id="WP_073074025.1">
    <property type="nucleotide sequence ID" value="NZ_FQXN01000008.1"/>
</dbReference>
<keyword evidence="12" id="KW-1185">Reference proteome</keyword>
<dbReference type="EC" id="4.-.-.-" evidence="8"/>